<evidence type="ECO:0000313" key="3">
    <source>
        <dbReference type="EMBL" id="GFE11813.1"/>
    </source>
</evidence>
<feature type="domain" description="DUF4328" evidence="2">
    <location>
        <begin position="79"/>
        <end position="207"/>
    </location>
</feature>
<dbReference type="EMBL" id="CP108473">
    <property type="protein sequence ID" value="WUS22229.1"/>
    <property type="molecule type" value="Genomic_DNA"/>
</dbReference>
<feature type="transmembrane region" description="Helical" evidence="1">
    <location>
        <begin position="151"/>
        <end position="170"/>
    </location>
</feature>
<evidence type="ECO:0000256" key="1">
    <source>
        <dbReference type="SAM" id="Phobius"/>
    </source>
</evidence>
<keyword evidence="6" id="KW-1185">Reference proteome</keyword>
<dbReference type="InterPro" id="IPR025565">
    <property type="entry name" value="DUF4328"/>
</dbReference>
<keyword evidence="1" id="KW-0812">Transmembrane</keyword>
<dbReference type="OrthoDB" id="4174975at2"/>
<evidence type="ECO:0000313" key="5">
    <source>
        <dbReference type="Proteomes" id="UP000435837"/>
    </source>
</evidence>
<dbReference type="EMBL" id="BLIN01000007">
    <property type="protein sequence ID" value="GFE11813.1"/>
    <property type="molecule type" value="Genomic_DNA"/>
</dbReference>
<dbReference type="GeneID" id="96639160"/>
<keyword evidence="1" id="KW-1133">Transmembrane helix</keyword>
<evidence type="ECO:0000313" key="4">
    <source>
        <dbReference type="EMBL" id="WUS22229.1"/>
    </source>
</evidence>
<evidence type="ECO:0000259" key="2">
    <source>
        <dbReference type="Pfam" id="PF14219"/>
    </source>
</evidence>
<accession>A0A640SJT8</accession>
<feature type="transmembrane region" description="Helical" evidence="1">
    <location>
        <begin position="72"/>
        <end position="93"/>
    </location>
</feature>
<dbReference type="AlphaFoldDB" id="A0A640SJT8"/>
<reference evidence="4" key="2">
    <citation type="submission" date="2022-10" db="EMBL/GenBank/DDBJ databases">
        <title>The complete genomes of actinobacterial strains from the NBC collection.</title>
        <authorList>
            <person name="Joergensen T.S."/>
            <person name="Alvarez Arevalo M."/>
            <person name="Sterndorff E.B."/>
            <person name="Faurdal D."/>
            <person name="Vuksanovic O."/>
            <person name="Mourched A.-S."/>
            <person name="Charusanti P."/>
            <person name="Shaw S."/>
            <person name="Blin K."/>
            <person name="Weber T."/>
        </authorList>
    </citation>
    <scope>NUCLEOTIDE SEQUENCE</scope>
    <source>
        <strain evidence="4">NBC_01256</strain>
    </source>
</reference>
<name>A0A640SJT8_9ACTN</name>
<protein>
    <submittedName>
        <fullName evidence="4">DUF4328 domain-containing protein</fullName>
    </submittedName>
</protein>
<gene>
    <name evidence="4" type="ORF">OG727_08030</name>
    <name evidence="3" type="ORF">Scani_80810</name>
</gene>
<keyword evidence="1" id="KW-0472">Membrane</keyword>
<dbReference type="Pfam" id="PF14219">
    <property type="entry name" value="DUF4328"/>
    <property type="match status" value="1"/>
</dbReference>
<feature type="transmembrane region" description="Helical" evidence="1">
    <location>
        <begin position="182"/>
        <end position="206"/>
    </location>
</feature>
<dbReference type="Proteomes" id="UP001432292">
    <property type="component" value="Chromosome"/>
</dbReference>
<feature type="transmembrane region" description="Helical" evidence="1">
    <location>
        <begin position="113"/>
        <end position="131"/>
    </location>
</feature>
<dbReference type="Proteomes" id="UP000435837">
    <property type="component" value="Unassembled WGS sequence"/>
</dbReference>
<evidence type="ECO:0000313" key="6">
    <source>
        <dbReference type="Proteomes" id="UP001432292"/>
    </source>
</evidence>
<dbReference type="RefSeq" id="WP_159482789.1">
    <property type="nucleotide sequence ID" value="NZ_BAAATH010000008.1"/>
</dbReference>
<organism evidence="3 5">
    <name type="scientific">Streptomyces caniferus</name>
    <dbReference type="NCBI Taxonomy" id="285557"/>
    <lineage>
        <taxon>Bacteria</taxon>
        <taxon>Bacillati</taxon>
        <taxon>Actinomycetota</taxon>
        <taxon>Actinomycetes</taxon>
        <taxon>Kitasatosporales</taxon>
        <taxon>Streptomycetaceae</taxon>
        <taxon>Streptomyces</taxon>
    </lineage>
</organism>
<sequence>MNDHIAPPALRPVRGAAGCAVATLVLAGAAWAARAVWQIRLTVAGQPPSGPLDQGGGRHRPLTALENDYHHLVINLGDAAIVLCAVAFLLWLWRVRDNAGTLSGQRPRYAGPWVYAGWIVPIASLWIPRGIIADIHRASAPDKRLPHAVNWWWGLWLVGFLGGAGLYTGTTNTVIARAYTDTPLLLVTDAAVIGAAVAAILVVRALTAVQQNHIHQHPRRGAEPAVHVEPGT</sequence>
<proteinExistence type="predicted"/>
<reference evidence="3 5" key="1">
    <citation type="submission" date="2019-12" db="EMBL/GenBank/DDBJ databases">
        <title>Whole genome shotgun sequence of Streptomyces caniferus NBRC 15389.</title>
        <authorList>
            <person name="Ichikawa N."/>
            <person name="Kimura A."/>
            <person name="Kitahashi Y."/>
            <person name="Komaki H."/>
            <person name="Tamura T."/>
        </authorList>
    </citation>
    <scope>NUCLEOTIDE SEQUENCE [LARGE SCALE GENOMIC DNA]</scope>
    <source>
        <strain evidence="3 5">NBRC 15389</strain>
    </source>
</reference>